<reference evidence="10" key="2">
    <citation type="submission" date="2010-05" db="EMBL/GenBank/DDBJ databases">
        <title>The Genome Sequence of Magnaporthe poae strain ATCC 64411.</title>
        <authorList>
            <consortium name="The Broad Institute Genome Sequencing Platform"/>
            <consortium name="Broad Institute Genome Sequencing Center for Infectious Disease"/>
            <person name="Ma L.-J."/>
            <person name="Dead R."/>
            <person name="Young S."/>
            <person name="Zeng Q."/>
            <person name="Koehrsen M."/>
            <person name="Alvarado L."/>
            <person name="Berlin A."/>
            <person name="Chapman S.B."/>
            <person name="Chen Z."/>
            <person name="Freedman E."/>
            <person name="Gellesch M."/>
            <person name="Goldberg J."/>
            <person name="Griggs A."/>
            <person name="Gujja S."/>
            <person name="Heilman E.R."/>
            <person name="Heiman D."/>
            <person name="Hepburn T."/>
            <person name="Howarth C."/>
            <person name="Jen D."/>
            <person name="Larson L."/>
            <person name="Mehta T."/>
            <person name="Neiman D."/>
            <person name="Pearson M."/>
            <person name="Roberts A."/>
            <person name="Saif S."/>
            <person name="Shea T."/>
            <person name="Shenoy N."/>
            <person name="Sisk P."/>
            <person name="Stolte C."/>
            <person name="Sykes S."/>
            <person name="Walk T."/>
            <person name="White J."/>
            <person name="Yandava C."/>
            <person name="Haas B."/>
            <person name="Nusbaum C."/>
            <person name="Birren B."/>
        </authorList>
    </citation>
    <scope>NUCLEOTIDE SEQUENCE</scope>
    <source>
        <strain evidence="10">ATCC 64411</strain>
    </source>
</reference>
<evidence type="ECO:0000256" key="6">
    <source>
        <dbReference type="ARBA" id="ARBA00023136"/>
    </source>
</evidence>
<protein>
    <recommendedName>
        <fullName evidence="13">Alkaline phytoceramidase</fullName>
    </recommendedName>
</protein>
<dbReference type="GO" id="GO:0046514">
    <property type="term" value="P:ceramide catabolic process"/>
    <property type="evidence" value="ECO:0007669"/>
    <property type="project" value="TreeGrafter"/>
</dbReference>
<dbReference type="GO" id="GO:0005789">
    <property type="term" value="C:endoplasmic reticulum membrane"/>
    <property type="evidence" value="ECO:0007669"/>
    <property type="project" value="TreeGrafter"/>
</dbReference>
<dbReference type="EMBL" id="ADBL01002001">
    <property type="status" value="NOT_ANNOTATED_CDS"/>
    <property type="molecule type" value="Genomic_DNA"/>
</dbReference>
<keyword evidence="5 9" id="KW-1133">Transmembrane helix</keyword>
<dbReference type="eggNOG" id="KOG2329">
    <property type="taxonomic scope" value="Eukaryota"/>
</dbReference>
<dbReference type="GO" id="GO:0046872">
    <property type="term" value="F:metal ion binding"/>
    <property type="evidence" value="ECO:0007669"/>
    <property type="project" value="UniProtKB-KW"/>
</dbReference>
<proteinExistence type="inferred from homology"/>
<keyword evidence="7" id="KW-0106">Calcium</keyword>
<name>A0A0C4E705_MAGP6</name>
<dbReference type="InterPro" id="IPR008901">
    <property type="entry name" value="ACER"/>
</dbReference>
<evidence type="ECO:0000256" key="2">
    <source>
        <dbReference type="ARBA" id="ARBA00009780"/>
    </source>
</evidence>
<dbReference type="GO" id="GO:0046513">
    <property type="term" value="P:ceramide biosynthetic process"/>
    <property type="evidence" value="ECO:0007669"/>
    <property type="project" value="TreeGrafter"/>
</dbReference>
<evidence type="ECO:0000256" key="3">
    <source>
        <dbReference type="ARBA" id="ARBA00022692"/>
    </source>
</evidence>
<dbReference type="EnsemblFungi" id="MAPG_08305T0">
    <property type="protein sequence ID" value="MAPG_08305T0"/>
    <property type="gene ID" value="MAPG_08305"/>
</dbReference>
<evidence type="ECO:0008006" key="13">
    <source>
        <dbReference type="Google" id="ProtNLM"/>
    </source>
</evidence>
<evidence type="ECO:0000256" key="8">
    <source>
        <dbReference type="PIRSR" id="PIRSR608901-2"/>
    </source>
</evidence>
<reference evidence="11" key="4">
    <citation type="journal article" date="2015" name="G3 (Bethesda)">
        <title>Genome sequences of three phytopathogenic species of the Magnaporthaceae family of fungi.</title>
        <authorList>
            <person name="Okagaki L.H."/>
            <person name="Nunes C.C."/>
            <person name="Sailsbery J."/>
            <person name="Clay B."/>
            <person name="Brown D."/>
            <person name="John T."/>
            <person name="Oh Y."/>
            <person name="Young N."/>
            <person name="Fitzgerald M."/>
            <person name="Haas B.J."/>
            <person name="Zeng Q."/>
            <person name="Young S."/>
            <person name="Adiconis X."/>
            <person name="Fan L."/>
            <person name="Levin J.Z."/>
            <person name="Mitchell T.K."/>
            <person name="Okubara P.A."/>
            <person name="Farman M.L."/>
            <person name="Kohn L.M."/>
            <person name="Birren B."/>
            <person name="Ma L.-J."/>
            <person name="Dean R.A."/>
        </authorList>
    </citation>
    <scope>NUCLEOTIDE SEQUENCE</scope>
    <source>
        <strain evidence="11">ATCC 64411 / 73-15</strain>
    </source>
</reference>
<dbReference type="AlphaFoldDB" id="A0A0C4E705"/>
<evidence type="ECO:0000256" key="5">
    <source>
        <dbReference type="ARBA" id="ARBA00022989"/>
    </source>
</evidence>
<feature type="transmembrane region" description="Helical" evidence="9">
    <location>
        <begin position="40"/>
        <end position="61"/>
    </location>
</feature>
<dbReference type="PANTHER" id="PTHR46187">
    <property type="entry name" value="ALKALINE CERAMIDASE 3"/>
    <property type="match status" value="1"/>
</dbReference>
<dbReference type="Pfam" id="PF05875">
    <property type="entry name" value="Ceramidase"/>
    <property type="match status" value="1"/>
</dbReference>
<feature type="binding site" evidence="7">
    <location>
        <position position="46"/>
    </location>
    <ligand>
        <name>Ca(2+)</name>
        <dbReference type="ChEBI" id="CHEBI:29108"/>
    </ligand>
</feature>
<evidence type="ECO:0000256" key="1">
    <source>
        <dbReference type="ARBA" id="ARBA00004141"/>
    </source>
</evidence>
<keyword evidence="4" id="KW-0378">Hydrolase</keyword>
<organism evidence="11 12">
    <name type="scientific">Magnaporthiopsis poae (strain ATCC 64411 / 73-15)</name>
    <name type="common">Kentucky bluegrass fungus</name>
    <name type="synonym">Magnaporthe poae</name>
    <dbReference type="NCBI Taxonomy" id="644358"/>
    <lineage>
        <taxon>Eukaryota</taxon>
        <taxon>Fungi</taxon>
        <taxon>Dikarya</taxon>
        <taxon>Ascomycota</taxon>
        <taxon>Pezizomycotina</taxon>
        <taxon>Sordariomycetes</taxon>
        <taxon>Sordariomycetidae</taxon>
        <taxon>Magnaporthales</taxon>
        <taxon>Magnaporthaceae</taxon>
        <taxon>Magnaporthiopsis</taxon>
    </lineage>
</organism>
<keyword evidence="12" id="KW-1185">Reference proteome</keyword>
<feature type="binding site" evidence="7">
    <location>
        <position position="35"/>
    </location>
    <ligand>
        <name>Ca(2+)</name>
        <dbReference type="ChEBI" id="CHEBI:29108"/>
    </ligand>
</feature>
<keyword evidence="7" id="KW-0479">Metal-binding</keyword>
<evidence type="ECO:0000256" key="7">
    <source>
        <dbReference type="PIRSR" id="PIRSR608901-1"/>
    </source>
</evidence>
<dbReference type="EMBL" id="GL876972">
    <property type="protein sequence ID" value="KLU89332.1"/>
    <property type="molecule type" value="Genomic_DNA"/>
</dbReference>
<feature type="transmembrane region" description="Helical" evidence="9">
    <location>
        <begin position="156"/>
        <end position="174"/>
    </location>
</feature>
<keyword evidence="3 9" id="KW-0812">Transmembrane</keyword>
<evidence type="ECO:0000313" key="10">
    <source>
        <dbReference type="EMBL" id="KLU89332.1"/>
    </source>
</evidence>
<gene>
    <name evidence="10" type="ORF">MAPG_08305</name>
</gene>
<comment type="similarity">
    <text evidence="2">Belongs to the alkaline ceramidase family.</text>
</comment>
<reference evidence="11" key="5">
    <citation type="submission" date="2015-06" db="UniProtKB">
        <authorList>
            <consortium name="EnsemblFungi"/>
        </authorList>
    </citation>
    <scope>IDENTIFICATION</scope>
    <source>
        <strain evidence="11">ATCC 64411</strain>
    </source>
</reference>
<feature type="transmembrane region" description="Helical" evidence="9">
    <location>
        <begin position="73"/>
        <end position="95"/>
    </location>
</feature>
<dbReference type="GO" id="GO:0016811">
    <property type="term" value="F:hydrolase activity, acting on carbon-nitrogen (but not peptide) bonds, in linear amides"/>
    <property type="evidence" value="ECO:0007669"/>
    <property type="project" value="InterPro"/>
</dbReference>
<reference evidence="10" key="3">
    <citation type="submission" date="2011-03" db="EMBL/GenBank/DDBJ databases">
        <title>Annotation of Magnaporthe poae ATCC 64411.</title>
        <authorList>
            <person name="Ma L.-J."/>
            <person name="Dead R."/>
            <person name="Young S.K."/>
            <person name="Zeng Q."/>
            <person name="Gargeya S."/>
            <person name="Fitzgerald M."/>
            <person name="Haas B."/>
            <person name="Abouelleil A."/>
            <person name="Alvarado L."/>
            <person name="Arachchi H.M."/>
            <person name="Berlin A."/>
            <person name="Brown A."/>
            <person name="Chapman S.B."/>
            <person name="Chen Z."/>
            <person name="Dunbar C."/>
            <person name="Freedman E."/>
            <person name="Gearin G."/>
            <person name="Gellesch M."/>
            <person name="Goldberg J."/>
            <person name="Griggs A."/>
            <person name="Gujja S."/>
            <person name="Heiman D."/>
            <person name="Howarth C."/>
            <person name="Larson L."/>
            <person name="Lui A."/>
            <person name="MacDonald P.J.P."/>
            <person name="Mehta T."/>
            <person name="Montmayeur A."/>
            <person name="Murphy C."/>
            <person name="Neiman D."/>
            <person name="Pearson M."/>
            <person name="Priest M."/>
            <person name="Roberts A."/>
            <person name="Saif S."/>
            <person name="Shea T."/>
            <person name="Shenoy N."/>
            <person name="Sisk P."/>
            <person name="Stolte C."/>
            <person name="Sykes S."/>
            <person name="Yandava C."/>
            <person name="Wortman J."/>
            <person name="Nusbaum C."/>
            <person name="Birren B."/>
        </authorList>
    </citation>
    <scope>NUCLEOTIDE SEQUENCE</scope>
    <source>
        <strain evidence="10">ATCC 64411</strain>
    </source>
</reference>
<feature type="transmembrane region" description="Helical" evidence="9">
    <location>
        <begin position="246"/>
        <end position="265"/>
    </location>
</feature>
<dbReference type="VEuPathDB" id="FungiDB:MAPG_08305"/>
<dbReference type="Proteomes" id="UP000011715">
    <property type="component" value="Unassembled WGS sequence"/>
</dbReference>
<dbReference type="OMA" id="SIDWCEL"/>
<evidence type="ECO:0000313" key="11">
    <source>
        <dbReference type="EnsemblFungi" id="MAPG_08305T0"/>
    </source>
</evidence>
<evidence type="ECO:0000256" key="4">
    <source>
        <dbReference type="ARBA" id="ARBA00022801"/>
    </source>
</evidence>
<feature type="binding site" evidence="8">
    <location>
        <position position="245"/>
    </location>
    <ligand>
        <name>Zn(2+)</name>
        <dbReference type="ChEBI" id="CHEBI:29105"/>
        <note>catalytic</note>
    </ligand>
</feature>
<reference evidence="12" key="1">
    <citation type="submission" date="2010-05" db="EMBL/GenBank/DDBJ databases">
        <title>The genome sequence of Magnaporthe poae strain ATCC 64411.</title>
        <authorList>
            <person name="Ma L.-J."/>
            <person name="Dead R."/>
            <person name="Young S."/>
            <person name="Zeng Q."/>
            <person name="Koehrsen M."/>
            <person name="Alvarado L."/>
            <person name="Berlin A."/>
            <person name="Chapman S.B."/>
            <person name="Chen Z."/>
            <person name="Freedman E."/>
            <person name="Gellesch M."/>
            <person name="Goldberg J."/>
            <person name="Griggs A."/>
            <person name="Gujja S."/>
            <person name="Heilman E.R."/>
            <person name="Heiman D."/>
            <person name="Hepburn T."/>
            <person name="Howarth C."/>
            <person name="Jen D."/>
            <person name="Larson L."/>
            <person name="Mehta T."/>
            <person name="Neiman D."/>
            <person name="Pearson M."/>
            <person name="Roberts A."/>
            <person name="Saif S."/>
            <person name="Shea T."/>
            <person name="Shenoy N."/>
            <person name="Sisk P."/>
            <person name="Stolte C."/>
            <person name="Sykes S."/>
            <person name="Walk T."/>
            <person name="White J."/>
            <person name="Yandava C."/>
            <person name="Haas B."/>
            <person name="Nusbaum C."/>
            <person name="Birren B."/>
        </authorList>
    </citation>
    <scope>NUCLEOTIDE SEQUENCE [LARGE SCALE GENOMIC DNA]</scope>
    <source>
        <strain evidence="12">ATCC 64411 / 73-15</strain>
    </source>
</reference>
<dbReference type="PANTHER" id="PTHR46187:SF3">
    <property type="entry name" value="ALKALINE CERAMIDASE 3"/>
    <property type="match status" value="1"/>
</dbReference>
<comment type="subcellular location">
    <subcellularLocation>
        <location evidence="1">Membrane</location>
        <topology evidence="1">Multi-pass membrane protein</topology>
    </subcellularLocation>
</comment>
<evidence type="ECO:0000313" key="12">
    <source>
        <dbReference type="Proteomes" id="UP000011715"/>
    </source>
</evidence>
<keyword evidence="6 9" id="KW-0472">Membrane</keyword>
<feature type="binding site" evidence="8">
    <location>
        <position position="249"/>
    </location>
    <ligand>
        <name>Zn(2+)</name>
        <dbReference type="ChEBI" id="CHEBI:29105"/>
        <note>catalytic</note>
    </ligand>
</feature>
<feature type="transmembrane region" description="Helical" evidence="9">
    <location>
        <begin position="195"/>
        <end position="217"/>
    </location>
</feature>
<feature type="transmembrane region" description="Helical" evidence="9">
    <location>
        <begin position="131"/>
        <end position="150"/>
    </location>
</feature>
<sequence>MYEAGFLYGIPHRFPYREARDGYWGEQTSTLNWCEEDYNFTHYIAEFVNTFSNLIFIWLGAKGIWNCLSYGHSHVLTFSFVGYIVVGLGSMAFHATLKYSMQLADELPMIYTTCIMGFATFAYGKGTAFRLWLGSALLGLAAFITIYYHITKNPVFHQVTYASLTVALICRGYYVTKWEMEPALRRRSPAKADKIMGQMNSLVLTGVLLFLTGFAFWNVDNIFCRHLISWRSRILLPWSVVLEGHGWWHLFSGLAYNLIVWRVLLESCLNGREDDFRLQRTTFLAVPEVVPIPEKAGVANKKRI</sequence>
<keyword evidence="8" id="KW-0862">Zinc</keyword>
<dbReference type="OrthoDB" id="187171at2759"/>
<dbReference type="STRING" id="644358.A0A0C4E705"/>
<feature type="binding site" evidence="8">
    <location>
        <position position="94"/>
    </location>
    <ligand>
        <name>Zn(2+)</name>
        <dbReference type="ChEBI" id="CHEBI:29105"/>
        <note>catalytic</note>
    </ligand>
</feature>
<feature type="binding site" evidence="7">
    <location>
        <position position="33"/>
    </location>
    <ligand>
        <name>Ca(2+)</name>
        <dbReference type="ChEBI" id="CHEBI:29108"/>
    </ligand>
</feature>
<comment type="cofactor">
    <cofactor evidence="8">
        <name>Zn(2+)</name>
        <dbReference type="ChEBI" id="CHEBI:29105"/>
    </cofactor>
</comment>
<feature type="transmembrane region" description="Helical" evidence="9">
    <location>
        <begin position="107"/>
        <end position="124"/>
    </location>
</feature>
<accession>A0A0C4E705</accession>
<evidence type="ECO:0000256" key="9">
    <source>
        <dbReference type="SAM" id="Phobius"/>
    </source>
</evidence>